<protein>
    <recommendedName>
        <fullName evidence="4">Acyltransferase 3 domain-containing protein</fullName>
    </recommendedName>
</protein>
<feature type="transmembrane region" description="Helical" evidence="1">
    <location>
        <begin position="20"/>
        <end position="38"/>
    </location>
</feature>
<evidence type="ECO:0000313" key="3">
    <source>
        <dbReference type="Proteomes" id="UP000270094"/>
    </source>
</evidence>
<dbReference type="Proteomes" id="UP000270094">
    <property type="component" value="Unassembled WGS sequence"/>
</dbReference>
<accession>A0A3P7IV48</accession>
<reference evidence="2 3" key="1">
    <citation type="submission" date="2018-11" db="EMBL/GenBank/DDBJ databases">
        <authorList>
            <consortium name="Pathogen Informatics"/>
        </authorList>
    </citation>
    <scope>NUCLEOTIDE SEQUENCE [LARGE SCALE GENOMIC DNA]</scope>
</reference>
<proteinExistence type="predicted"/>
<keyword evidence="1" id="KW-1133">Transmembrane helix</keyword>
<keyword evidence="3" id="KW-1185">Reference proteome</keyword>
<gene>
    <name evidence="2" type="ORF">SVUK_LOCUS6017</name>
</gene>
<feature type="transmembrane region" description="Helical" evidence="1">
    <location>
        <begin position="97"/>
        <end position="122"/>
    </location>
</feature>
<dbReference type="OrthoDB" id="118951at2759"/>
<dbReference type="InterPro" id="IPR052728">
    <property type="entry name" value="O2_lipid_transport_reg"/>
</dbReference>
<evidence type="ECO:0000256" key="1">
    <source>
        <dbReference type="SAM" id="Phobius"/>
    </source>
</evidence>
<evidence type="ECO:0000313" key="2">
    <source>
        <dbReference type="EMBL" id="VDM71019.1"/>
    </source>
</evidence>
<keyword evidence="1" id="KW-0812">Transmembrane</keyword>
<keyword evidence="1" id="KW-0472">Membrane</keyword>
<dbReference type="PANTHER" id="PTHR11161">
    <property type="entry name" value="O-ACYLTRANSFERASE"/>
    <property type="match status" value="1"/>
</dbReference>
<name>A0A3P7IV48_STRVU</name>
<sequence length="184" mass="20819">MLRVKKLDSYWNDLYVRPYVRCGPFIVGVAVGYLLVYLTRSKKCNTLEISKKYVVIGWCISTILGLYAIFGLYDYARTGDITEWWKALYIISGRHSYAIALGWVAFACATGNGGPVGTFLSWKFFMPLSKITFCAYLLHPIMLQIYNLSRPQPFHFTTFFQMVSELVEGGVGITNVLCLAPAHV</sequence>
<dbReference type="EMBL" id="UYYB01018540">
    <property type="protein sequence ID" value="VDM71019.1"/>
    <property type="molecule type" value="Genomic_DNA"/>
</dbReference>
<organism evidence="2 3">
    <name type="scientific">Strongylus vulgaris</name>
    <name type="common">Blood worm</name>
    <dbReference type="NCBI Taxonomy" id="40348"/>
    <lineage>
        <taxon>Eukaryota</taxon>
        <taxon>Metazoa</taxon>
        <taxon>Ecdysozoa</taxon>
        <taxon>Nematoda</taxon>
        <taxon>Chromadorea</taxon>
        <taxon>Rhabditida</taxon>
        <taxon>Rhabditina</taxon>
        <taxon>Rhabditomorpha</taxon>
        <taxon>Strongyloidea</taxon>
        <taxon>Strongylidae</taxon>
        <taxon>Strongylus</taxon>
    </lineage>
</organism>
<dbReference type="PANTHER" id="PTHR11161:SF65">
    <property type="entry name" value="NOSE RESISTANT TO FLUOXETINE PROTEIN 6"/>
    <property type="match status" value="1"/>
</dbReference>
<evidence type="ECO:0008006" key="4">
    <source>
        <dbReference type="Google" id="ProtNLM"/>
    </source>
</evidence>
<feature type="transmembrane region" description="Helical" evidence="1">
    <location>
        <begin position="53"/>
        <end position="76"/>
    </location>
</feature>
<dbReference type="AlphaFoldDB" id="A0A3P7IV48"/>